<dbReference type="Proteomes" id="UP001209540">
    <property type="component" value="Unassembled WGS sequence"/>
</dbReference>
<reference evidence="2" key="1">
    <citation type="journal article" date="2022" name="IScience">
        <title>Evolution of zygomycete secretomes and the origins of terrestrial fungal ecologies.</title>
        <authorList>
            <person name="Chang Y."/>
            <person name="Wang Y."/>
            <person name="Mondo S."/>
            <person name="Ahrendt S."/>
            <person name="Andreopoulos W."/>
            <person name="Barry K."/>
            <person name="Beard J."/>
            <person name="Benny G.L."/>
            <person name="Blankenship S."/>
            <person name="Bonito G."/>
            <person name="Cuomo C."/>
            <person name="Desiro A."/>
            <person name="Gervers K.A."/>
            <person name="Hundley H."/>
            <person name="Kuo A."/>
            <person name="LaButti K."/>
            <person name="Lang B.F."/>
            <person name="Lipzen A."/>
            <person name="O'Donnell K."/>
            <person name="Pangilinan J."/>
            <person name="Reynolds N."/>
            <person name="Sandor L."/>
            <person name="Smith M.E."/>
            <person name="Tsang A."/>
            <person name="Grigoriev I.V."/>
            <person name="Stajich J.E."/>
            <person name="Spatafora J.W."/>
        </authorList>
    </citation>
    <scope>NUCLEOTIDE SEQUENCE</scope>
    <source>
        <strain evidence="2">RSA 2281</strain>
    </source>
</reference>
<gene>
    <name evidence="2" type="ORF">BDA99DRAFT_529681</name>
</gene>
<feature type="transmembrane region" description="Helical" evidence="1">
    <location>
        <begin position="44"/>
        <end position="62"/>
    </location>
</feature>
<keyword evidence="1" id="KW-0472">Membrane</keyword>
<dbReference type="EMBL" id="JAIXMP010000065">
    <property type="protein sequence ID" value="KAI9243901.1"/>
    <property type="molecule type" value="Genomic_DNA"/>
</dbReference>
<proteinExistence type="predicted"/>
<organism evidence="2 3">
    <name type="scientific">Phascolomyces articulosus</name>
    <dbReference type="NCBI Taxonomy" id="60185"/>
    <lineage>
        <taxon>Eukaryota</taxon>
        <taxon>Fungi</taxon>
        <taxon>Fungi incertae sedis</taxon>
        <taxon>Mucoromycota</taxon>
        <taxon>Mucoromycotina</taxon>
        <taxon>Mucoromycetes</taxon>
        <taxon>Mucorales</taxon>
        <taxon>Lichtheimiaceae</taxon>
        <taxon>Phascolomyces</taxon>
    </lineage>
</organism>
<evidence type="ECO:0000256" key="1">
    <source>
        <dbReference type="SAM" id="Phobius"/>
    </source>
</evidence>
<accession>A0AAD5P8H6</accession>
<evidence type="ECO:0000313" key="3">
    <source>
        <dbReference type="Proteomes" id="UP001209540"/>
    </source>
</evidence>
<keyword evidence="1" id="KW-1133">Transmembrane helix</keyword>
<keyword evidence="1" id="KW-0812">Transmembrane</keyword>
<dbReference type="AlphaFoldDB" id="A0AAD5P8H6"/>
<keyword evidence="3" id="KW-1185">Reference proteome</keyword>
<evidence type="ECO:0000313" key="2">
    <source>
        <dbReference type="EMBL" id="KAI9243901.1"/>
    </source>
</evidence>
<reference evidence="2" key="2">
    <citation type="submission" date="2023-02" db="EMBL/GenBank/DDBJ databases">
        <authorList>
            <consortium name="DOE Joint Genome Institute"/>
            <person name="Mondo S.J."/>
            <person name="Chang Y."/>
            <person name="Wang Y."/>
            <person name="Ahrendt S."/>
            <person name="Andreopoulos W."/>
            <person name="Barry K."/>
            <person name="Beard J."/>
            <person name="Benny G.L."/>
            <person name="Blankenship S."/>
            <person name="Bonito G."/>
            <person name="Cuomo C."/>
            <person name="Desiro A."/>
            <person name="Gervers K.A."/>
            <person name="Hundley H."/>
            <person name="Kuo A."/>
            <person name="LaButti K."/>
            <person name="Lang B.F."/>
            <person name="Lipzen A."/>
            <person name="O'Donnell K."/>
            <person name="Pangilinan J."/>
            <person name="Reynolds N."/>
            <person name="Sandor L."/>
            <person name="Smith M.W."/>
            <person name="Tsang A."/>
            <person name="Grigoriev I.V."/>
            <person name="Stajich J.E."/>
            <person name="Spatafora J.W."/>
        </authorList>
    </citation>
    <scope>NUCLEOTIDE SEQUENCE</scope>
    <source>
        <strain evidence="2">RSA 2281</strain>
    </source>
</reference>
<name>A0AAD5P8H6_9FUNG</name>
<comment type="caution">
    <text evidence="2">The sequence shown here is derived from an EMBL/GenBank/DDBJ whole genome shotgun (WGS) entry which is preliminary data.</text>
</comment>
<sequence length="63" mass="7430">MEPSYLWEFEISLNCYSLCWTLVPTYPSIPFSCKYIGNYKYHHVISKLRILLAFVIIIATILL</sequence>
<protein>
    <submittedName>
        <fullName evidence="2">Uncharacterized protein</fullName>
    </submittedName>
</protein>